<accession>A0A8W7PLF7</accession>
<organism evidence="2">
    <name type="scientific">Anopheles coluzzii</name>
    <name type="common">African malaria mosquito</name>
    <dbReference type="NCBI Taxonomy" id="1518534"/>
    <lineage>
        <taxon>Eukaryota</taxon>
        <taxon>Metazoa</taxon>
        <taxon>Ecdysozoa</taxon>
        <taxon>Arthropoda</taxon>
        <taxon>Hexapoda</taxon>
        <taxon>Insecta</taxon>
        <taxon>Pterygota</taxon>
        <taxon>Neoptera</taxon>
        <taxon>Endopterygota</taxon>
        <taxon>Diptera</taxon>
        <taxon>Nematocera</taxon>
        <taxon>Culicoidea</taxon>
        <taxon>Culicidae</taxon>
        <taxon>Anophelinae</taxon>
        <taxon>Anopheles</taxon>
    </lineage>
</organism>
<evidence type="ECO:0000313" key="2">
    <source>
        <dbReference type="EnsemblMetazoa" id="ACOM033784-PA.1"/>
    </source>
</evidence>
<dbReference type="EnsemblMetazoa" id="ACOM033784-RA">
    <property type="protein sequence ID" value="ACOM033784-PA.1"/>
    <property type="gene ID" value="ACOM033784"/>
</dbReference>
<evidence type="ECO:0000256" key="1">
    <source>
        <dbReference type="SAM" id="MobiDB-lite"/>
    </source>
</evidence>
<feature type="compositionally biased region" description="Polar residues" evidence="1">
    <location>
        <begin position="15"/>
        <end position="29"/>
    </location>
</feature>
<proteinExistence type="predicted"/>
<feature type="region of interest" description="Disordered" evidence="1">
    <location>
        <begin position="1"/>
        <end position="30"/>
    </location>
</feature>
<dbReference type="Proteomes" id="UP000075882">
    <property type="component" value="Unassembled WGS sequence"/>
</dbReference>
<sequence>MMSRRTEPRKRQHPSRTGYTQRASTTRTRSGCVAKRYTEALRDCREFLGQRDACAPALSDRSSELFPKMFHFVFVCPYPYGSFRTRKSHPAALRTTLTYVKGLSTA</sequence>
<reference evidence="2" key="1">
    <citation type="submission" date="2022-08" db="UniProtKB">
        <authorList>
            <consortium name="EnsemblMetazoa"/>
        </authorList>
    </citation>
    <scope>IDENTIFICATION</scope>
</reference>
<name>A0A8W7PLF7_ANOCL</name>
<dbReference type="AlphaFoldDB" id="A0A8W7PLF7"/>
<protein>
    <submittedName>
        <fullName evidence="2">Uncharacterized protein</fullName>
    </submittedName>
</protein>